<evidence type="ECO:0000313" key="7">
    <source>
        <dbReference type="Proteomes" id="UP001172457"/>
    </source>
</evidence>
<dbReference type="InterPro" id="IPR038765">
    <property type="entry name" value="Papain-like_cys_pep_sf"/>
</dbReference>
<evidence type="ECO:0000313" key="6">
    <source>
        <dbReference type="EMBL" id="KAJ9565459.1"/>
    </source>
</evidence>
<dbReference type="GO" id="GO:0008234">
    <property type="term" value="F:cysteine-type peptidase activity"/>
    <property type="evidence" value="ECO:0007669"/>
    <property type="project" value="InterPro"/>
</dbReference>
<evidence type="ECO:0000256" key="3">
    <source>
        <dbReference type="ARBA" id="ARBA00022801"/>
    </source>
</evidence>
<keyword evidence="2" id="KW-0645">Protease</keyword>
<dbReference type="GO" id="GO:0006508">
    <property type="term" value="P:proteolysis"/>
    <property type="evidence" value="ECO:0007669"/>
    <property type="project" value="UniProtKB-KW"/>
</dbReference>
<feature type="domain" description="Ubiquitin-like protease family profile" evidence="5">
    <location>
        <begin position="722"/>
        <end position="908"/>
    </location>
</feature>
<feature type="region of interest" description="Disordered" evidence="4">
    <location>
        <begin position="1"/>
        <end position="75"/>
    </location>
</feature>
<dbReference type="PANTHER" id="PTHR34835">
    <property type="entry name" value="OS07G0283600 PROTEIN-RELATED"/>
    <property type="match status" value="1"/>
</dbReference>
<feature type="compositionally biased region" description="Basic and acidic residues" evidence="4">
    <location>
        <begin position="140"/>
        <end position="150"/>
    </location>
</feature>
<evidence type="ECO:0000256" key="2">
    <source>
        <dbReference type="ARBA" id="ARBA00022670"/>
    </source>
</evidence>
<evidence type="ECO:0000256" key="4">
    <source>
        <dbReference type="SAM" id="MobiDB-lite"/>
    </source>
</evidence>
<gene>
    <name evidence="6" type="ORF">OSB04_001425</name>
</gene>
<dbReference type="Pfam" id="PF02902">
    <property type="entry name" value="Peptidase_C48"/>
    <property type="match status" value="1"/>
</dbReference>
<name>A0AA38WUF3_9ASTR</name>
<feature type="region of interest" description="Disordered" evidence="4">
    <location>
        <begin position="552"/>
        <end position="586"/>
    </location>
</feature>
<feature type="region of interest" description="Disordered" evidence="4">
    <location>
        <begin position="135"/>
        <end position="159"/>
    </location>
</feature>
<dbReference type="PANTHER" id="PTHR34835:SF90">
    <property type="entry name" value="AMINOTRANSFERASE-LIKE PLANT MOBILE DOMAIN-CONTAINING PROTEIN"/>
    <property type="match status" value="1"/>
</dbReference>
<evidence type="ECO:0000259" key="5">
    <source>
        <dbReference type="PROSITE" id="PS50600"/>
    </source>
</evidence>
<feature type="compositionally biased region" description="Polar residues" evidence="4">
    <location>
        <begin position="42"/>
        <end position="67"/>
    </location>
</feature>
<evidence type="ECO:0000256" key="1">
    <source>
        <dbReference type="ARBA" id="ARBA00005234"/>
    </source>
</evidence>
<dbReference type="Proteomes" id="UP001172457">
    <property type="component" value="Chromosome 1"/>
</dbReference>
<feature type="compositionally biased region" description="Low complexity" evidence="4">
    <location>
        <begin position="559"/>
        <end position="572"/>
    </location>
</feature>
<keyword evidence="3" id="KW-0378">Hydrolase</keyword>
<dbReference type="Gene3D" id="3.40.395.10">
    <property type="entry name" value="Adenoviral Proteinase, Chain A"/>
    <property type="match status" value="1"/>
</dbReference>
<dbReference type="SUPFAM" id="SSF54001">
    <property type="entry name" value="Cysteine proteinases"/>
    <property type="match status" value="1"/>
</dbReference>
<organism evidence="6 7">
    <name type="scientific">Centaurea solstitialis</name>
    <name type="common">yellow star-thistle</name>
    <dbReference type="NCBI Taxonomy" id="347529"/>
    <lineage>
        <taxon>Eukaryota</taxon>
        <taxon>Viridiplantae</taxon>
        <taxon>Streptophyta</taxon>
        <taxon>Embryophyta</taxon>
        <taxon>Tracheophyta</taxon>
        <taxon>Spermatophyta</taxon>
        <taxon>Magnoliopsida</taxon>
        <taxon>eudicotyledons</taxon>
        <taxon>Gunneridae</taxon>
        <taxon>Pentapetalae</taxon>
        <taxon>asterids</taxon>
        <taxon>campanulids</taxon>
        <taxon>Asterales</taxon>
        <taxon>Asteraceae</taxon>
        <taxon>Carduoideae</taxon>
        <taxon>Cardueae</taxon>
        <taxon>Centaureinae</taxon>
        <taxon>Centaurea</taxon>
    </lineage>
</organism>
<comment type="similarity">
    <text evidence="1">Belongs to the peptidase C48 family.</text>
</comment>
<keyword evidence="7" id="KW-1185">Reference proteome</keyword>
<sequence length="985" mass="112286">MAEGRPERQGGKRNEGVPSFSHFTNTPDNPIVLDFEEEEDNSTNTEHSPKHSVTNNSSGEGTTNEKCTTGPLPNVVKMEGVETMLKDLSMNEKLGKTHELEVIDLDGAFRRAPLKKAKIESPSADPKEEVIDISTTPEYTRNRKREEAHAHQMPNDQDAQISYDKRAEIKAGKQIKDEDVDVINKKARTDQQPSINADVKNEMDVGPSQLHSQKNEVEKFATLNTRTSPRTLYETVIGLNQAQRRAVCDMGLESIINMTIDGVPYKLGFYVVDILNTKKMSLDMINSSIQITTQSIHDLMGLRLGGLDLEDPNDEDGDESIVDEWKSQFDKPKIRPTDVMKLILETDDASFRFKMNFLVLFVNLMAECTPSGICNVNFISKIKNEEMIPRIDWCKFIYNKIKQSKQRWKGENRYCFYAGPLTYITLLYVEATMSPRVVIPQKKHAITSWNIGLLRKREATEIAAGGFGMLPVKPEYTESNLKEGKRSADAPKSPLNEPGEKVYITVVEKNIKLILMAKDEAEKTIDEALNKFPRDPNLLKYKHQLKSMFNMDSREERSGPSSSPKTPKASTSQDTDRHPSTLTPLYVSPEFLNELDRKTEKVIKDSKAKKRLHLSNDPDFHVHETNYQSTVKIMSVTPSKSMTRTEGAAALDDDIPTFDLGISPVKITPPNEVPKLHHPSSTSSMEKGKHVMVNVQDKRVKEWALANFGSVCDYVFKTDNCIPVARRHIESLPAKATLNPRILDAWVCVLNADEQLRSRDSPEDTFSSQRLRTRTKNINNQYQVFRTNLVASTNNNMDKIRLKDIDLAFFPIVSLKHWYVVVFNLKNPAVVILDNRRSTPKDYESMLKLYNYVTDVLQILMTMHLKNVQHPAGNILDGIRQERLEMEWQTRSNYTDYGIFTMRHMECYMGINRGWRIGITKEGAMQNSQLDDLRVKITTKLLLSKCNNKKEYVEGEIEKWFSIDEEIRAQLSASAYESQTDRLQI</sequence>
<feature type="compositionally biased region" description="Basic and acidic residues" evidence="4">
    <location>
        <begin position="1"/>
        <end position="15"/>
    </location>
</feature>
<accession>A0AA38WUF3</accession>
<feature type="region of interest" description="Disordered" evidence="4">
    <location>
        <begin position="668"/>
        <end position="688"/>
    </location>
</feature>
<dbReference type="InterPro" id="IPR003653">
    <property type="entry name" value="Peptidase_C48_C"/>
</dbReference>
<dbReference type="PROSITE" id="PS50600">
    <property type="entry name" value="ULP_PROTEASE"/>
    <property type="match status" value="1"/>
</dbReference>
<proteinExistence type="inferred from homology"/>
<reference evidence="6" key="1">
    <citation type="submission" date="2023-03" db="EMBL/GenBank/DDBJ databases">
        <title>Chromosome-scale reference genome and RAD-based genetic map of yellow starthistle (Centaurea solstitialis) reveal putative structural variation and QTLs associated with invader traits.</title>
        <authorList>
            <person name="Reatini B."/>
            <person name="Cang F.A."/>
            <person name="Jiang Q."/>
            <person name="Mckibben M.T.W."/>
            <person name="Barker M.S."/>
            <person name="Rieseberg L.H."/>
            <person name="Dlugosch K.M."/>
        </authorList>
    </citation>
    <scope>NUCLEOTIDE SEQUENCE</scope>
    <source>
        <strain evidence="6">CAN-66</strain>
        <tissue evidence="6">Leaf</tissue>
    </source>
</reference>
<protein>
    <recommendedName>
        <fullName evidence="5">Ubiquitin-like protease family profile domain-containing protein</fullName>
    </recommendedName>
</protein>
<dbReference type="AlphaFoldDB" id="A0AA38WUF3"/>
<comment type="caution">
    <text evidence="6">The sequence shown here is derived from an EMBL/GenBank/DDBJ whole genome shotgun (WGS) entry which is preliminary data.</text>
</comment>
<dbReference type="EMBL" id="JARYMX010000001">
    <property type="protein sequence ID" value="KAJ9565459.1"/>
    <property type="molecule type" value="Genomic_DNA"/>
</dbReference>